<reference evidence="2 3" key="1">
    <citation type="submission" date="2019-06" db="EMBL/GenBank/DDBJ databases">
        <title>Draft genomes of female and male turbot (Scophthalmus maximus).</title>
        <authorList>
            <person name="Xu H."/>
            <person name="Xu X.-W."/>
            <person name="Shao C."/>
            <person name="Chen S."/>
        </authorList>
    </citation>
    <scope>NUCLEOTIDE SEQUENCE [LARGE SCALE GENOMIC DNA]</scope>
    <source>
        <strain evidence="2">Ysfricsl-2016a</strain>
        <tissue evidence="2">Blood</tissue>
    </source>
</reference>
<dbReference type="AlphaFoldDB" id="A0A6A4T343"/>
<feature type="region of interest" description="Disordered" evidence="1">
    <location>
        <begin position="1"/>
        <end position="28"/>
    </location>
</feature>
<accession>A0A6A4T343</accession>
<gene>
    <name evidence="2" type="ORF">F2P81_010518</name>
</gene>
<dbReference type="EMBL" id="VEVO01000009">
    <property type="protein sequence ID" value="KAF0037644.1"/>
    <property type="molecule type" value="Genomic_DNA"/>
</dbReference>
<protein>
    <submittedName>
        <fullName evidence="2">Uncharacterized protein</fullName>
    </submittedName>
</protein>
<sequence length="299" mass="33415">MSLLLWNPSDSDNRLPRSSHMKQGLATTMGSRRPVVTWVKCVIPGQVERRLKSPSVTNCNLVDLCPEATPPPATPPRQGSVETGTLRVPGGWGGFQFPVLTVTSCDRDKHSVSANESMSGARHKQLFRDNRQQDASTSFLSANTLQLTPVKALSFKTNLKVWNFAFLLQTPPKPSWTPTPLCFPLLPSGYVVLQTPQAFHEMKCLAFFIFHVFSLTLVELDWPITDVLQNRSINQEKTLADELMMKICIHCNSTVCPFRKCTTQTIMMIKQKAIKSYYGHASSTVYADSPPQLVTVKLF</sequence>
<organism evidence="2 3">
    <name type="scientific">Scophthalmus maximus</name>
    <name type="common">Turbot</name>
    <name type="synonym">Psetta maxima</name>
    <dbReference type="NCBI Taxonomy" id="52904"/>
    <lineage>
        <taxon>Eukaryota</taxon>
        <taxon>Metazoa</taxon>
        <taxon>Chordata</taxon>
        <taxon>Craniata</taxon>
        <taxon>Vertebrata</taxon>
        <taxon>Euteleostomi</taxon>
        <taxon>Actinopterygii</taxon>
        <taxon>Neopterygii</taxon>
        <taxon>Teleostei</taxon>
        <taxon>Neoteleostei</taxon>
        <taxon>Acanthomorphata</taxon>
        <taxon>Carangaria</taxon>
        <taxon>Pleuronectiformes</taxon>
        <taxon>Pleuronectoidei</taxon>
        <taxon>Scophthalmidae</taxon>
        <taxon>Scophthalmus</taxon>
    </lineage>
</organism>
<comment type="caution">
    <text evidence="2">The sequence shown here is derived from an EMBL/GenBank/DDBJ whole genome shotgun (WGS) entry which is preliminary data.</text>
</comment>
<evidence type="ECO:0000313" key="3">
    <source>
        <dbReference type="Proteomes" id="UP000438429"/>
    </source>
</evidence>
<name>A0A6A4T343_SCOMX</name>
<evidence type="ECO:0000313" key="2">
    <source>
        <dbReference type="EMBL" id="KAF0037644.1"/>
    </source>
</evidence>
<dbReference type="Proteomes" id="UP000438429">
    <property type="component" value="Unassembled WGS sequence"/>
</dbReference>
<proteinExistence type="predicted"/>
<evidence type="ECO:0000256" key="1">
    <source>
        <dbReference type="SAM" id="MobiDB-lite"/>
    </source>
</evidence>